<protein>
    <submittedName>
        <fullName evidence="1">Uncharacterized protein</fullName>
    </submittedName>
</protein>
<keyword evidence="2" id="KW-1185">Reference proteome</keyword>
<name>A0AAV7FGK8_ARIFI</name>
<sequence>MSGLVTVALGAEGGKSGRCGRKEPSKGRRWRIRCGEVETAYEELVEKQPAESVSANGPIMIAKMRNEQIGLSLVETAFLPMAPIETVGNKTDGWWVVSMLQPLGHDLVLEEACRCPYIVTSYIDASR</sequence>
<comment type="caution">
    <text evidence="1">The sequence shown here is derived from an EMBL/GenBank/DDBJ whole genome shotgun (WGS) entry which is preliminary data.</text>
</comment>
<accession>A0AAV7FGK8</accession>
<proteinExistence type="predicted"/>
<organism evidence="1 2">
    <name type="scientific">Aristolochia fimbriata</name>
    <name type="common">White veined hardy Dutchman's pipe vine</name>
    <dbReference type="NCBI Taxonomy" id="158543"/>
    <lineage>
        <taxon>Eukaryota</taxon>
        <taxon>Viridiplantae</taxon>
        <taxon>Streptophyta</taxon>
        <taxon>Embryophyta</taxon>
        <taxon>Tracheophyta</taxon>
        <taxon>Spermatophyta</taxon>
        <taxon>Magnoliopsida</taxon>
        <taxon>Magnoliidae</taxon>
        <taxon>Piperales</taxon>
        <taxon>Aristolochiaceae</taxon>
        <taxon>Aristolochia</taxon>
    </lineage>
</organism>
<evidence type="ECO:0000313" key="2">
    <source>
        <dbReference type="Proteomes" id="UP000825729"/>
    </source>
</evidence>
<dbReference type="Proteomes" id="UP000825729">
    <property type="component" value="Unassembled WGS sequence"/>
</dbReference>
<evidence type="ECO:0000313" key="1">
    <source>
        <dbReference type="EMBL" id="KAG9459251.1"/>
    </source>
</evidence>
<reference evidence="1 2" key="1">
    <citation type="submission" date="2021-07" db="EMBL/GenBank/DDBJ databases">
        <title>The Aristolochia fimbriata genome: insights into angiosperm evolution, floral development and chemical biosynthesis.</title>
        <authorList>
            <person name="Jiao Y."/>
        </authorList>
    </citation>
    <scope>NUCLEOTIDE SEQUENCE [LARGE SCALE GENOMIC DNA]</scope>
    <source>
        <strain evidence="1">IBCAS-2021</strain>
        <tissue evidence="1">Leaf</tissue>
    </source>
</reference>
<dbReference type="AlphaFoldDB" id="A0AAV7FGK8"/>
<gene>
    <name evidence="1" type="ORF">H6P81_003759</name>
</gene>
<dbReference type="EMBL" id="JAINDJ010000002">
    <property type="protein sequence ID" value="KAG9459251.1"/>
    <property type="molecule type" value="Genomic_DNA"/>
</dbReference>